<dbReference type="GeneID" id="121398199"/>
<feature type="region of interest" description="Disordered" evidence="1">
    <location>
        <begin position="92"/>
        <end position="207"/>
    </location>
</feature>
<dbReference type="CDD" id="cd23553">
    <property type="entry name" value="TFP_LU_ECD_Ly6PGE"/>
    <property type="match status" value="1"/>
</dbReference>
<evidence type="ECO:0000313" key="5">
    <source>
        <dbReference type="RefSeq" id="XP_041432981.1"/>
    </source>
</evidence>
<evidence type="ECO:0000256" key="1">
    <source>
        <dbReference type="SAM" id="MobiDB-lite"/>
    </source>
</evidence>
<accession>A0A1L8EZ01</accession>
<feature type="compositionally biased region" description="Basic and acidic residues" evidence="1">
    <location>
        <begin position="165"/>
        <end position="178"/>
    </location>
</feature>
<feature type="compositionally biased region" description="Polar residues" evidence="1">
    <location>
        <begin position="96"/>
        <end position="109"/>
    </location>
</feature>
<dbReference type="RefSeq" id="XP_041432981.1">
    <property type="nucleotide sequence ID" value="XM_041577047.1"/>
</dbReference>
<dbReference type="RefSeq" id="XP_041432980.1">
    <property type="nucleotide sequence ID" value="XM_041577046.1"/>
</dbReference>
<dbReference type="InterPro" id="IPR045860">
    <property type="entry name" value="Snake_toxin-like_sf"/>
</dbReference>
<keyword evidence="2" id="KW-0732">Signal</keyword>
<gene>
    <name evidence="4 5" type="primary">LOC121398199</name>
</gene>
<evidence type="ECO:0000313" key="4">
    <source>
        <dbReference type="RefSeq" id="XP_041432980.1"/>
    </source>
</evidence>
<sequence>MKAIVLSTVFAAFLFLELQCYACPPNECDGQALTTCDAKQDTCEVIYERTPENPRAFLKKCGYEAHCKEHQKNFEGTVTCCKETRDYTSGIVYSWQGGSPRQQTRSNNFGLPRHRPEAGAPLPLYTRRTPPPPRSTDSDSDERFSSESERGTHGYRGSPKPFLGEQRKQNRREPDWRGTRGAHAELVAGGYLPNADRYRGSSTSPTE</sequence>
<dbReference type="SUPFAM" id="SSF57302">
    <property type="entry name" value="Snake toxin-like"/>
    <property type="match status" value="1"/>
</dbReference>
<dbReference type="PaxDb" id="8355-A0A1L8EZ01"/>
<evidence type="ECO:0000313" key="3">
    <source>
        <dbReference type="Proteomes" id="UP000186698"/>
    </source>
</evidence>
<organism evidence="3 4">
    <name type="scientific">Xenopus laevis</name>
    <name type="common">African clawed frog</name>
    <dbReference type="NCBI Taxonomy" id="8355"/>
    <lineage>
        <taxon>Eukaryota</taxon>
        <taxon>Metazoa</taxon>
        <taxon>Chordata</taxon>
        <taxon>Craniata</taxon>
        <taxon>Vertebrata</taxon>
        <taxon>Euteleostomi</taxon>
        <taxon>Amphibia</taxon>
        <taxon>Batrachia</taxon>
        <taxon>Anura</taxon>
        <taxon>Pipoidea</taxon>
        <taxon>Pipidae</taxon>
        <taxon>Xenopodinae</taxon>
        <taxon>Xenopus</taxon>
        <taxon>Xenopus</taxon>
    </lineage>
</organism>
<dbReference type="KEGG" id="xla:121398199"/>
<keyword evidence="3" id="KW-1185">Reference proteome</keyword>
<dbReference type="AlphaFoldDB" id="A0A1L8EZ01"/>
<feature type="signal peptide" evidence="2">
    <location>
        <begin position="1"/>
        <end position="22"/>
    </location>
</feature>
<reference evidence="4 5" key="1">
    <citation type="submission" date="2025-04" db="UniProtKB">
        <authorList>
            <consortium name="RefSeq"/>
        </authorList>
    </citation>
    <scope>IDENTIFICATION</scope>
    <source>
        <strain evidence="4 5">J_2021</strain>
        <tissue evidence="4 5">Erythrocytes</tissue>
    </source>
</reference>
<proteinExistence type="predicted"/>
<feature type="chain" id="PRO_5044562249" evidence="2">
    <location>
        <begin position="23"/>
        <end position="207"/>
    </location>
</feature>
<evidence type="ECO:0000256" key="2">
    <source>
        <dbReference type="SAM" id="SignalP"/>
    </source>
</evidence>
<protein>
    <submittedName>
        <fullName evidence="4 5">Uncharacterized protein LOC121398199</fullName>
    </submittedName>
</protein>
<name>A0A1L8EZ01_XENLA</name>
<feature type="compositionally biased region" description="Basic and acidic residues" evidence="1">
    <location>
        <begin position="141"/>
        <end position="152"/>
    </location>
</feature>
<dbReference type="Proteomes" id="UP000186698">
    <property type="component" value="Chromosome 9_10L"/>
</dbReference>